<dbReference type="EMBL" id="JAWZYT010000596">
    <property type="protein sequence ID" value="KAK4321383.1"/>
    <property type="molecule type" value="Genomic_DNA"/>
</dbReference>
<feature type="region of interest" description="Disordered" evidence="1">
    <location>
        <begin position="1"/>
        <end position="37"/>
    </location>
</feature>
<feature type="compositionally biased region" description="Basic residues" evidence="1">
    <location>
        <begin position="27"/>
        <end position="37"/>
    </location>
</feature>
<dbReference type="Proteomes" id="UP001292094">
    <property type="component" value="Unassembled WGS sequence"/>
</dbReference>
<feature type="compositionally biased region" description="Basic and acidic residues" evidence="1">
    <location>
        <begin position="1"/>
        <end position="26"/>
    </location>
</feature>
<sequence>MRKERRDSGRRGTGKEVKREITEKTRRQVRKKKKNENLWRKMKIRKRETEEEDECCGRRSICKGISRYGN</sequence>
<gene>
    <name evidence="2" type="ORF">Pmani_007807</name>
</gene>
<evidence type="ECO:0000313" key="3">
    <source>
        <dbReference type="Proteomes" id="UP001292094"/>
    </source>
</evidence>
<protein>
    <submittedName>
        <fullName evidence="2">Uncharacterized protein</fullName>
    </submittedName>
</protein>
<name>A0AAE1Q7M4_9EUCA</name>
<accession>A0AAE1Q7M4</accession>
<dbReference type="AlphaFoldDB" id="A0AAE1Q7M4"/>
<proteinExistence type="predicted"/>
<evidence type="ECO:0000313" key="2">
    <source>
        <dbReference type="EMBL" id="KAK4321383.1"/>
    </source>
</evidence>
<comment type="caution">
    <text evidence="2">The sequence shown here is derived from an EMBL/GenBank/DDBJ whole genome shotgun (WGS) entry which is preliminary data.</text>
</comment>
<organism evidence="2 3">
    <name type="scientific">Petrolisthes manimaculis</name>
    <dbReference type="NCBI Taxonomy" id="1843537"/>
    <lineage>
        <taxon>Eukaryota</taxon>
        <taxon>Metazoa</taxon>
        <taxon>Ecdysozoa</taxon>
        <taxon>Arthropoda</taxon>
        <taxon>Crustacea</taxon>
        <taxon>Multicrustacea</taxon>
        <taxon>Malacostraca</taxon>
        <taxon>Eumalacostraca</taxon>
        <taxon>Eucarida</taxon>
        <taxon>Decapoda</taxon>
        <taxon>Pleocyemata</taxon>
        <taxon>Anomura</taxon>
        <taxon>Galatheoidea</taxon>
        <taxon>Porcellanidae</taxon>
        <taxon>Petrolisthes</taxon>
    </lineage>
</organism>
<keyword evidence="3" id="KW-1185">Reference proteome</keyword>
<reference evidence="2" key="1">
    <citation type="submission" date="2023-11" db="EMBL/GenBank/DDBJ databases">
        <title>Genome assemblies of two species of porcelain crab, Petrolisthes cinctipes and Petrolisthes manimaculis (Anomura: Porcellanidae).</title>
        <authorList>
            <person name="Angst P."/>
        </authorList>
    </citation>
    <scope>NUCLEOTIDE SEQUENCE</scope>
    <source>
        <strain evidence="2">PB745_02</strain>
        <tissue evidence="2">Gill</tissue>
    </source>
</reference>
<evidence type="ECO:0000256" key="1">
    <source>
        <dbReference type="SAM" id="MobiDB-lite"/>
    </source>
</evidence>